<protein>
    <submittedName>
        <fullName evidence="1">Uncharacterized protein</fullName>
    </submittedName>
</protein>
<evidence type="ECO:0000313" key="2">
    <source>
        <dbReference type="Proteomes" id="UP000027982"/>
    </source>
</evidence>
<proteinExistence type="predicted"/>
<dbReference type="KEGG" id="fgi:OP10G_0627"/>
<dbReference type="AlphaFoldDB" id="A0A068NMK1"/>
<evidence type="ECO:0000313" key="1">
    <source>
        <dbReference type="EMBL" id="AIE83995.1"/>
    </source>
</evidence>
<dbReference type="EMBL" id="CP007139">
    <property type="protein sequence ID" value="AIE83995.1"/>
    <property type="molecule type" value="Genomic_DNA"/>
</dbReference>
<reference evidence="1 2" key="1">
    <citation type="journal article" date="2014" name="PLoS ONE">
        <title>The first complete genome sequence of the class fimbriimonadia in the phylum armatimonadetes.</title>
        <authorList>
            <person name="Hu Z.Y."/>
            <person name="Wang Y.Z."/>
            <person name="Im W.T."/>
            <person name="Wang S.Y."/>
            <person name="Zhao G.P."/>
            <person name="Zheng H.J."/>
            <person name="Quan Z.X."/>
        </authorList>
    </citation>
    <scope>NUCLEOTIDE SEQUENCE [LARGE SCALE GENOMIC DNA]</scope>
    <source>
        <strain evidence="1">Gsoil 348</strain>
    </source>
</reference>
<dbReference type="Proteomes" id="UP000027982">
    <property type="component" value="Chromosome"/>
</dbReference>
<sequence length="132" mass="15483">MDYRSRGCFRNVAFVFHFQRQPGTDGLKATVLRRPGQRFGSVDLNRRQVRRLDHLLKYYREHDRGNCTTVDTIRVELRERGVTVRTESFVSAQCSLYDTPEICRQKKVPYPDLLPPMSIVEAARKKEAKQPR</sequence>
<name>A0A068NMK1_FIMGI</name>
<organism evidence="1 2">
    <name type="scientific">Fimbriimonas ginsengisoli Gsoil 348</name>
    <dbReference type="NCBI Taxonomy" id="661478"/>
    <lineage>
        <taxon>Bacteria</taxon>
        <taxon>Bacillati</taxon>
        <taxon>Armatimonadota</taxon>
        <taxon>Fimbriimonadia</taxon>
        <taxon>Fimbriimonadales</taxon>
        <taxon>Fimbriimonadaceae</taxon>
        <taxon>Fimbriimonas</taxon>
    </lineage>
</organism>
<keyword evidence="2" id="KW-1185">Reference proteome</keyword>
<gene>
    <name evidence="1" type="ORF">OP10G_0627</name>
</gene>
<accession>A0A068NMK1</accession>
<dbReference type="HOGENOM" id="CLU_1913937_0_0_0"/>